<dbReference type="GeneID" id="55012952"/>
<dbReference type="EMBL" id="MK620899">
    <property type="protein sequence ID" value="QBZ72735.1"/>
    <property type="molecule type" value="Genomic_DNA"/>
</dbReference>
<reference evidence="1 2" key="1">
    <citation type="submission" date="2019-03" db="EMBL/GenBank/DDBJ databases">
        <authorList>
            <person name="Douthitt C."/>
            <person name="D'Elia T."/>
            <person name="Bockoras C."/>
            <person name="Boss C."/>
            <person name="Clemons M."/>
            <person name="Green W."/>
            <person name="Harel H."/>
            <person name="Larralde J."/>
            <person name="Lopez M."/>
            <person name="Magana D."/>
            <person name="Miguel M."/>
            <person name="Muschweck L."/>
            <person name="Olivos K."/>
            <person name="Racette D."/>
            <person name="Reynolds M."/>
            <person name="Ru Y."/>
            <person name="Santana M."/>
            <person name="Simon R."/>
            <person name="Smotrilla K."/>
            <person name="Sufficool B."/>
            <person name="Tamayo B."/>
            <person name="Tirado E."/>
            <person name="Vajanyi M."/>
            <person name="Weger M."/>
            <person name="Wehr A."/>
            <person name="Whitaker K."/>
            <person name="Garlena R.A."/>
            <person name="Russell D.A."/>
            <person name="Pope W.H."/>
            <person name="Jacobs-Sera D."/>
            <person name="Hatfull G.F."/>
        </authorList>
    </citation>
    <scope>NUCLEOTIDE SEQUENCE [LARGE SCALE GENOMIC DNA]</scope>
</reference>
<dbReference type="Proteomes" id="UP000297070">
    <property type="component" value="Segment"/>
</dbReference>
<dbReference type="RefSeq" id="YP_009821500.1">
    <property type="nucleotide sequence ID" value="NC_048176.1"/>
</dbReference>
<accession>A0A4D6E452</accession>
<keyword evidence="2" id="KW-1185">Reference proteome</keyword>
<dbReference type="KEGG" id="vg:55012952"/>
<evidence type="ECO:0000313" key="1">
    <source>
        <dbReference type="EMBL" id="QBZ72735.1"/>
    </source>
</evidence>
<name>A0A4D6E452_9CAUD</name>
<organism evidence="1 2">
    <name type="scientific">Gordonia phage GodonK</name>
    <dbReference type="NCBI Taxonomy" id="2562192"/>
    <lineage>
        <taxon>Viruses</taxon>
        <taxon>Duplodnaviria</taxon>
        <taxon>Heunggongvirae</taxon>
        <taxon>Uroviricota</taxon>
        <taxon>Caudoviricetes</taxon>
        <taxon>Godonkavirus</taxon>
        <taxon>Godonkavirus godonK</taxon>
    </lineage>
</organism>
<evidence type="ECO:0000313" key="2">
    <source>
        <dbReference type="Proteomes" id="UP000297070"/>
    </source>
</evidence>
<protein>
    <submittedName>
        <fullName evidence="1">Uncharacterized protein</fullName>
    </submittedName>
</protein>
<gene>
    <name evidence="1" type="primary">116</name>
    <name evidence="1" type="ORF">SEA_GODONK_116</name>
</gene>
<proteinExistence type="predicted"/>
<sequence>MVAGTVVIARKALSKVLVTGMTAGQTHESSKKTGLTVAGAMASALRDRGHIVDVRPYSLTEEHDIKGFDKVFVGIGPLKGLGCGYAYGAMDAIVDTLEVDSDRLCLYLDDTGTGKIGSEIRTITTNPMQYTKPFFSYRKEYHMLVGDPALLGKHLQAIDMLHGDWDWYPPMLVPAWTFDLGFAASQKICNAAAFNTVTFDPSVMFGRELESSPGDDPYWGTLHQPEATVKEWGEFEWPVEFVPRTAWDVLEHAWGCLIPGSTWSPELFLAARAGIPVCANWRVLGPEFGPPFEALPQTVETMHAGQREDLAKQQAELLLTEYTTKQHVIEVLEGLL</sequence>